<feature type="transmembrane region" description="Helical" evidence="1">
    <location>
        <begin position="30"/>
        <end position="47"/>
    </location>
</feature>
<evidence type="ECO:0000256" key="1">
    <source>
        <dbReference type="SAM" id="Phobius"/>
    </source>
</evidence>
<keyword evidence="1" id="KW-1133">Transmembrane helix</keyword>
<proteinExistence type="predicted"/>
<keyword evidence="1" id="KW-0812">Transmembrane</keyword>
<protein>
    <submittedName>
        <fullName evidence="2">Uncharacterized protein</fullName>
    </submittedName>
</protein>
<sequence>YDFFNIINNKISGIFQSNEHSNILNREERLLLLRLISLGGILPLIIFECALTNNTKTNIESYPPFLIRALNIIFETAARAMDVSIAHPEKSIGQIEEVDEFRTFFGQAIKDMYIAHAVIWASKGKNPDTTLGLNQDSIFGIVPSLLKVFLAYHGQAQLLGLRRKICLDDFSSENKIVADLITEKYLMLRSRIETFADSKRAANRSRLDKVDEDIQIAIKFINIGQQVFDFI</sequence>
<reference evidence="2" key="1">
    <citation type="submission" date="2020-10" db="EMBL/GenBank/DDBJ databases">
        <authorList>
            <person name="Castelo-Branco R."/>
            <person name="Eusebio N."/>
            <person name="Adriana R."/>
            <person name="Vieira A."/>
            <person name="Brugerolle De Fraissinette N."/>
            <person name="Rezende De Castro R."/>
            <person name="Schneider M.P."/>
            <person name="Vasconcelos V."/>
            <person name="Leao P.N."/>
        </authorList>
    </citation>
    <scope>NUCLEOTIDE SEQUENCE</scope>
    <source>
        <strain evidence="2">LEGE 11479</strain>
    </source>
</reference>
<dbReference type="AlphaFoldDB" id="A0A928ZW79"/>
<keyword evidence="3" id="KW-1185">Reference proteome</keyword>
<feature type="non-terminal residue" evidence="2">
    <location>
        <position position="1"/>
    </location>
</feature>
<dbReference type="RefSeq" id="WP_193994520.1">
    <property type="nucleotide sequence ID" value="NZ_JADEXP010000182.1"/>
</dbReference>
<dbReference type="Proteomes" id="UP000615026">
    <property type="component" value="Unassembled WGS sequence"/>
</dbReference>
<dbReference type="EMBL" id="JADEXP010000182">
    <property type="protein sequence ID" value="MBE9068579.1"/>
    <property type="molecule type" value="Genomic_DNA"/>
</dbReference>
<accession>A0A928ZW79</accession>
<gene>
    <name evidence="2" type="ORF">IQ260_18190</name>
</gene>
<comment type="caution">
    <text evidence="2">The sequence shown here is derived from an EMBL/GenBank/DDBJ whole genome shotgun (WGS) entry which is preliminary data.</text>
</comment>
<evidence type="ECO:0000313" key="3">
    <source>
        <dbReference type="Proteomes" id="UP000615026"/>
    </source>
</evidence>
<keyword evidence="1" id="KW-0472">Membrane</keyword>
<organism evidence="2 3">
    <name type="scientific">Leptolyngbya cf. ectocarpi LEGE 11479</name>
    <dbReference type="NCBI Taxonomy" id="1828722"/>
    <lineage>
        <taxon>Bacteria</taxon>
        <taxon>Bacillati</taxon>
        <taxon>Cyanobacteriota</taxon>
        <taxon>Cyanophyceae</taxon>
        <taxon>Leptolyngbyales</taxon>
        <taxon>Leptolyngbyaceae</taxon>
        <taxon>Leptolyngbya group</taxon>
        <taxon>Leptolyngbya</taxon>
    </lineage>
</organism>
<name>A0A928ZW79_LEPEC</name>
<evidence type="ECO:0000313" key="2">
    <source>
        <dbReference type="EMBL" id="MBE9068579.1"/>
    </source>
</evidence>